<comment type="caution">
    <text evidence="2">The sequence shown here is derived from an EMBL/GenBank/DDBJ whole genome shotgun (WGS) entry which is preliminary data.</text>
</comment>
<feature type="transmembrane region" description="Helical" evidence="1">
    <location>
        <begin position="127"/>
        <end position="145"/>
    </location>
</feature>
<dbReference type="EMBL" id="BAAAQX010000037">
    <property type="protein sequence ID" value="GAA2213962.1"/>
    <property type="molecule type" value="Genomic_DNA"/>
</dbReference>
<proteinExistence type="predicted"/>
<feature type="transmembrane region" description="Helical" evidence="1">
    <location>
        <begin position="205"/>
        <end position="230"/>
    </location>
</feature>
<sequence length="588" mass="63600">MRIVTHLWAVAGRYRCGRPAAVVAALYLTAVIAATGYAVVSRDLVALSIAATGMKAWPVILHGSWLGPMLVAIGWLNAWMVWQVLRGPALPRLAGLPGGVVWLRRLLYLGIAGDLLIWELVEDLPDVAEIVVSRVLWAATMVLWVRVLSGVRARFRVIALALGLIGSLPLSLFFQVTPAALWVLGLASIAFTVTILLGQRRDGRWSAATVTIGWVALVAPLLLIALNVVLPSGSGIVSDALDALSTVWLARTAHELAQPGRTVHRRRAWRTRSLLPVALLLPLLAVGAEEDARHSFTGAEEDCAGRLRPYAGTRPQDRRATFLCLARDASSGTPMFPSDLPDQQVVAHGRRLCATPDVQKRHASLRRLGTDPTDTTQVGDALEFLCPGAAAQHRAQAAHAQRRREREQAAWRARLAEANARCADPWPQVRAVRQGTAAYQLFEGGGYYVHDDRDDTEGGPDGDVFEAIDDGFVHAAGSSAVIMTFGENEPMCLTVKAFRSAPPLRLKGWDRVVEVGIVSRGGHIGVPPYPEGGESGALGPLPDLAVDGPGRYRMRVHARAGERERGGSEEHLIVVYPGRSAKKVVHRQ</sequence>
<dbReference type="Proteomes" id="UP001499843">
    <property type="component" value="Unassembled WGS sequence"/>
</dbReference>
<keyword evidence="1" id="KW-0812">Transmembrane</keyword>
<feature type="transmembrane region" description="Helical" evidence="1">
    <location>
        <begin position="157"/>
        <end position="174"/>
    </location>
</feature>
<keyword evidence="1" id="KW-0472">Membrane</keyword>
<feature type="transmembrane region" description="Helical" evidence="1">
    <location>
        <begin position="180"/>
        <end position="198"/>
    </location>
</feature>
<protein>
    <submittedName>
        <fullName evidence="2">Uncharacterized protein</fullName>
    </submittedName>
</protein>
<reference evidence="2 3" key="1">
    <citation type="journal article" date="2019" name="Int. J. Syst. Evol. Microbiol.">
        <title>The Global Catalogue of Microorganisms (GCM) 10K type strain sequencing project: providing services to taxonomists for standard genome sequencing and annotation.</title>
        <authorList>
            <consortium name="The Broad Institute Genomics Platform"/>
            <consortium name="The Broad Institute Genome Sequencing Center for Infectious Disease"/>
            <person name="Wu L."/>
            <person name="Ma J."/>
        </authorList>
    </citation>
    <scope>NUCLEOTIDE SEQUENCE [LARGE SCALE GENOMIC DNA]</scope>
    <source>
        <strain evidence="2 3">JCM 16114</strain>
    </source>
</reference>
<organism evidence="2 3">
    <name type="scientific">Nonomuraea monospora</name>
    <dbReference type="NCBI Taxonomy" id="568818"/>
    <lineage>
        <taxon>Bacteria</taxon>
        <taxon>Bacillati</taxon>
        <taxon>Actinomycetota</taxon>
        <taxon>Actinomycetes</taxon>
        <taxon>Streptosporangiales</taxon>
        <taxon>Streptosporangiaceae</taxon>
        <taxon>Nonomuraea</taxon>
    </lineage>
</organism>
<name>A0ABN3CX00_9ACTN</name>
<evidence type="ECO:0000313" key="3">
    <source>
        <dbReference type="Proteomes" id="UP001499843"/>
    </source>
</evidence>
<accession>A0ABN3CX00</accession>
<keyword evidence="3" id="KW-1185">Reference proteome</keyword>
<feature type="transmembrane region" description="Helical" evidence="1">
    <location>
        <begin position="102"/>
        <end position="121"/>
    </location>
</feature>
<feature type="transmembrane region" description="Helical" evidence="1">
    <location>
        <begin position="60"/>
        <end position="82"/>
    </location>
</feature>
<feature type="transmembrane region" description="Helical" evidence="1">
    <location>
        <begin position="20"/>
        <end position="40"/>
    </location>
</feature>
<evidence type="ECO:0000256" key="1">
    <source>
        <dbReference type="SAM" id="Phobius"/>
    </source>
</evidence>
<gene>
    <name evidence="2" type="ORF">GCM10009850_094260</name>
</gene>
<keyword evidence="1" id="KW-1133">Transmembrane helix</keyword>
<evidence type="ECO:0000313" key="2">
    <source>
        <dbReference type="EMBL" id="GAA2213962.1"/>
    </source>
</evidence>